<keyword evidence="2" id="KW-1185">Reference proteome</keyword>
<dbReference type="AlphaFoldDB" id="A0AAW1PSU4"/>
<accession>A0AAW1PSU4</accession>
<comment type="caution">
    <text evidence="1">The sequence shown here is derived from an EMBL/GenBank/DDBJ whole genome shotgun (WGS) entry which is preliminary data.</text>
</comment>
<reference evidence="1 2" key="1">
    <citation type="journal article" date="2024" name="Nat. Commun.">
        <title>Phylogenomics reveals the evolutionary origins of lichenization in chlorophyte algae.</title>
        <authorList>
            <person name="Puginier C."/>
            <person name="Libourel C."/>
            <person name="Otte J."/>
            <person name="Skaloud P."/>
            <person name="Haon M."/>
            <person name="Grisel S."/>
            <person name="Petersen M."/>
            <person name="Berrin J.G."/>
            <person name="Delaux P.M."/>
            <person name="Dal Grande F."/>
            <person name="Keller J."/>
        </authorList>
    </citation>
    <scope>NUCLEOTIDE SEQUENCE [LARGE SCALE GENOMIC DNA]</scope>
    <source>
        <strain evidence="1 2">SAG 2043</strain>
    </source>
</reference>
<proteinExistence type="predicted"/>
<evidence type="ECO:0000313" key="1">
    <source>
        <dbReference type="EMBL" id="KAK9811892.1"/>
    </source>
</evidence>
<dbReference type="Proteomes" id="UP001489004">
    <property type="component" value="Unassembled WGS sequence"/>
</dbReference>
<organism evidence="1 2">
    <name type="scientific">[Myrmecia] bisecta</name>
    <dbReference type="NCBI Taxonomy" id="41462"/>
    <lineage>
        <taxon>Eukaryota</taxon>
        <taxon>Viridiplantae</taxon>
        <taxon>Chlorophyta</taxon>
        <taxon>core chlorophytes</taxon>
        <taxon>Trebouxiophyceae</taxon>
        <taxon>Trebouxiales</taxon>
        <taxon>Trebouxiaceae</taxon>
        <taxon>Myrmecia</taxon>
    </lineage>
</organism>
<gene>
    <name evidence="1" type="ORF">WJX72_011907</name>
</gene>
<evidence type="ECO:0000313" key="2">
    <source>
        <dbReference type="Proteomes" id="UP001489004"/>
    </source>
</evidence>
<name>A0AAW1PSU4_9CHLO</name>
<protein>
    <submittedName>
        <fullName evidence="1">Uncharacterized protein</fullName>
    </submittedName>
</protein>
<sequence length="69" mass="7619">MVVVDDKRNLFVHDSLRQLARTVAVEQPRALWSLAEHVPEDRFEGSSAANRLQLSDLGGLGSLAEPADY</sequence>
<dbReference type="EMBL" id="JALJOR010000009">
    <property type="protein sequence ID" value="KAK9811892.1"/>
    <property type="molecule type" value="Genomic_DNA"/>
</dbReference>